<dbReference type="AlphaFoldDB" id="W6MPW7"/>
<reference evidence="1" key="1">
    <citation type="submission" date="2013-12" db="EMBL/GenBank/DDBJ databases">
        <authorList>
            <person name="Genoscope - CEA"/>
        </authorList>
    </citation>
    <scope>NUCLEOTIDE SEQUENCE</scope>
    <source>
        <strain evidence="1">CBS 1993</strain>
    </source>
</reference>
<name>W6MPW7_9ASCO</name>
<sequence length="90" mass="10321">MLSSGNCTIVKARKYSYVASDSNGATKNSDDWVHFPMRSDISLVFLEKDHKSQLELKNLVLQNLVLQITWKSEKLVGHTLNWQKDWGLTL</sequence>
<dbReference type="EMBL" id="HG793129">
    <property type="protein sequence ID" value="CDK28701.1"/>
    <property type="molecule type" value="Genomic_DNA"/>
</dbReference>
<reference evidence="1" key="2">
    <citation type="submission" date="2014-02" db="EMBL/GenBank/DDBJ databases">
        <title>Complete DNA sequence of /Kuraishia capsulata/ illustrates novel genomic features among budding yeasts (/Saccharomycotina/).</title>
        <authorList>
            <person name="Morales L."/>
            <person name="Noel B."/>
            <person name="Porcel B."/>
            <person name="Marcet-Houben M."/>
            <person name="Hullo M-F."/>
            <person name="Sacerdot C."/>
            <person name="Tekaia F."/>
            <person name="Leh-Louis V."/>
            <person name="Despons L."/>
            <person name="Khanna V."/>
            <person name="Aury J-M."/>
            <person name="Barbe V."/>
            <person name="Couloux A."/>
            <person name="Labadie K."/>
            <person name="Pelletier E."/>
            <person name="Souciet J-L."/>
            <person name="Boekhout T."/>
            <person name="Gabaldon T."/>
            <person name="Wincker P."/>
            <person name="Dujon B."/>
        </authorList>
    </citation>
    <scope>NUCLEOTIDE SEQUENCE</scope>
    <source>
        <strain evidence="1">CBS 1993</strain>
    </source>
</reference>
<organism evidence="1 2">
    <name type="scientific">Kuraishia capsulata CBS 1993</name>
    <dbReference type="NCBI Taxonomy" id="1382522"/>
    <lineage>
        <taxon>Eukaryota</taxon>
        <taxon>Fungi</taxon>
        <taxon>Dikarya</taxon>
        <taxon>Ascomycota</taxon>
        <taxon>Saccharomycotina</taxon>
        <taxon>Pichiomycetes</taxon>
        <taxon>Pichiales</taxon>
        <taxon>Pichiaceae</taxon>
        <taxon>Kuraishia</taxon>
    </lineage>
</organism>
<dbReference type="Proteomes" id="UP000019384">
    <property type="component" value="Unassembled WGS sequence"/>
</dbReference>
<accession>W6MPW7</accession>
<protein>
    <submittedName>
        <fullName evidence="1">Uncharacterized protein</fullName>
    </submittedName>
</protein>
<dbReference type="HOGENOM" id="CLU_2441179_0_0_1"/>
<dbReference type="GeneID" id="34522079"/>
<evidence type="ECO:0000313" key="1">
    <source>
        <dbReference type="EMBL" id="CDK28701.1"/>
    </source>
</evidence>
<evidence type="ECO:0000313" key="2">
    <source>
        <dbReference type="Proteomes" id="UP000019384"/>
    </source>
</evidence>
<keyword evidence="2" id="KW-1185">Reference proteome</keyword>
<dbReference type="RefSeq" id="XP_022460691.1">
    <property type="nucleotide sequence ID" value="XM_022601445.1"/>
</dbReference>
<proteinExistence type="predicted"/>
<gene>
    <name evidence="1" type="ORF">KUCA_T00004685001</name>
</gene>